<accession>A0A6V7Y6M4</accession>
<organism evidence="14 15">
    <name type="scientific">Meloidogyne enterolobii</name>
    <name type="common">Root-knot nematode worm</name>
    <name type="synonym">Meloidogyne mayaguensis</name>
    <dbReference type="NCBI Taxonomy" id="390850"/>
    <lineage>
        <taxon>Eukaryota</taxon>
        <taxon>Metazoa</taxon>
        <taxon>Ecdysozoa</taxon>
        <taxon>Nematoda</taxon>
        <taxon>Chromadorea</taxon>
        <taxon>Rhabditida</taxon>
        <taxon>Tylenchina</taxon>
        <taxon>Tylenchomorpha</taxon>
        <taxon>Tylenchoidea</taxon>
        <taxon>Meloidogynidae</taxon>
        <taxon>Meloidogyninae</taxon>
        <taxon>Meloidogyne</taxon>
    </lineage>
</organism>
<dbReference type="FunFam" id="2.70.150.10:FF:000160">
    <property type="entry name" value="Sarcoplasmic/endoplasmic reticulum calcium ATPase 1"/>
    <property type="match status" value="1"/>
</dbReference>
<dbReference type="InterPro" id="IPR059000">
    <property type="entry name" value="ATPase_P-type_domA"/>
</dbReference>
<evidence type="ECO:0000313" key="14">
    <source>
        <dbReference type="EMBL" id="CAD2207323.1"/>
    </source>
</evidence>
<keyword evidence="10" id="KW-1133">Transmembrane helix</keyword>
<dbReference type="EC" id="7.2.2.10" evidence="2"/>
<comment type="catalytic activity">
    <reaction evidence="12">
        <text>Ca(2+)(in) + ATP + H2O = Ca(2+)(out) + ADP + phosphate + H(+)</text>
        <dbReference type="Rhea" id="RHEA:18105"/>
        <dbReference type="ChEBI" id="CHEBI:15377"/>
        <dbReference type="ChEBI" id="CHEBI:15378"/>
        <dbReference type="ChEBI" id="CHEBI:29108"/>
        <dbReference type="ChEBI" id="CHEBI:30616"/>
        <dbReference type="ChEBI" id="CHEBI:43474"/>
        <dbReference type="ChEBI" id="CHEBI:456216"/>
        <dbReference type="EC" id="7.2.2.10"/>
    </reaction>
</comment>
<dbReference type="Gene3D" id="2.70.150.10">
    <property type="entry name" value="Calcium-transporting ATPase, cytoplasmic transduction domain A"/>
    <property type="match status" value="1"/>
</dbReference>
<keyword evidence="9" id="KW-1278">Translocase</keyword>
<dbReference type="GO" id="GO:0033017">
    <property type="term" value="C:sarcoplasmic reticulum membrane"/>
    <property type="evidence" value="ECO:0007669"/>
    <property type="project" value="UniProtKB-SubCell"/>
</dbReference>
<gene>
    <name evidence="14" type="ORF">MENT_LOCUS61245</name>
</gene>
<protein>
    <recommendedName>
        <fullName evidence="2">P-type Ca(2+) transporter</fullName>
        <ecNumber evidence="2">7.2.2.10</ecNumber>
    </recommendedName>
</protein>
<evidence type="ECO:0000256" key="12">
    <source>
        <dbReference type="ARBA" id="ARBA00048694"/>
    </source>
</evidence>
<dbReference type="SUPFAM" id="SSF81653">
    <property type="entry name" value="Calcium ATPase, transduction domain A"/>
    <property type="match status" value="1"/>
</dbReference>
<evidence type="ECO:0000256" key="5">
    <source>
        <dbReference type="ARBA" id="ARBA00022741"/>
    </source>
</evidence>
<keyword evidence="8" id="KW-0703">Sarcoplasmic reticulum</keyword>
<evidence type="ECO:0000259" key="13">
    <source>
        <dbReference type="Pfam" id="PF00122"/>
    </source>
</evidence>
<dbReference type="AlphaFoldDB" id="A0A6V7Y6M4"/>
<dbReference type="OrthoDB" id="3352408at2759"/>
<evidence type="ECO:0000256" key="1">
    <source>
        <dbReference type="ARBA" id="ARBA00004326"/>
    </source>
</evidence>
<evidence type="ECO:0000256" key="4">
    <source>
        <dbReference type="ARBA" id="ARBA00022692"/>
    </source>
</evidence>
<name>A0A6V7Y6M4_MELEN</name>
<evidence type="ECO:0000256" key="8">
    <source>
        <dbReference type="ARBA" id="ARBA00022951"/>
    </source>
</evidence>
<feature type="domain" description="P-type ATPase A" evidence="13">
    <location>
        <begin position="2"/>
        <end position="65"/>
    </location>
</feature>
<evidence type="ECO:0000256" key="9">
    <source>
        <dbReference type="ARBA" id="ARBA00022967"/>
    </source>
</evidence>
<evidence type="ECO:0000256" key="2">
    <source>
        <dbReference type="ARBA" id="ARBA00012790"/>
    </source>
</evidence>
<keyword evidence="7" id="KW-0460">Magnesium</keyword>
<evidence type="ECO:0000313" key="15">
    <source>
        <dbReference type="Proteomes" id="UP000580250"/>
    </source>
</evidence>
<keyword evidence="5" id="KW-0547">Nucleotide-binding</keyword>
<evidence type="ECO:0000256" key="10">
    <source>
        <dbReference type="ARBA" id="ARBA00022989"/>
    </source>
</evidence>
<evidence type="ECO:0000256" key="6">
    <source>
        <dbReference type="ARBA" id="ARBA00022840"/>
    </source>
</evidence>
<dbReference type="EMBL" id="CAJEWN010003332">
    <property type="protein sequence ID" value="CAD2207323.1"/>
    <property type="molecule type" value="Genomic_DNA"/>
</dbReference>
<keyword evidence="4" id="KW-0812">Transmembrane</keyword>
<dbReference type="Pfam" id="PF00122">
    <property type="entry name" value="E1-E2_ATPase"/>
    <property type="match status" value="1"/>
</dbReference>
<sequence length="74" mass="8387">MAKVIRSEKHGIQMIRAKELVPGDVVEVSVGDKIPADLRFVKIYSTTIRIDQSILTGESVSVIKNWTLYMIREL</sequence>
<dbReference type="Proteomes" id="UP000580250">
    <property type="component" value="Unassembled WGS sequence"/>
</dbReference>
<evidence type="ECO:0000256" key="7">
    <source>
        <dbReference type="ARBA" id="ARBA00022842"/>
    </source>
</evidence>
<dbReference type="InterPro" id="IPR008250">
    <property type="entry name" value="ATPase_P-typ_transduc_dom_A_sf"/>
</dbReference>
<dbReference type="GO" id="GO:0005388">
    <property type="term" value="F:P-type calcium transporter activity"/>
    <property type="evidence" value="ECO:0007669"/>
    <property type="project" value="UniProtKB-EC"/>
</dbReference>
<keyword evidence="6" id="KW-0067">ATP-binding</keyword>
<keyword evidence="11" id="KW-0472">Membrane</keyword>
<reference evidence="14 15" key="1">
    <citation type="submission" date="2020-08" db="EMBL/GenBank/DDBJ databases">
        <authorList>
            <person name="Koutsovoulos G."/>
            <person name="Danchin GJ E."/>
        </authorList>
    </citation>
    <scope>NUCLEOTIDE SEQUENCE [LARGE SCALE GENOMIC DNA]</scope>
</reference>
<dbReference type="PANTHER" id="PTHR42861">
    <property type="entry name" value="CALCIUM-TRANSPORTING ATPASE"/>
    <property type="match status" value="1"/>
</dbReference>
<dbReference type="GO" id="GO:0005524">
    <property type="term" value="F:ATP binding"/>
    <property type="evidence" value="ECO:0007669"/>
    <property type="project" value="UniProtKB-KW"/>
</dbReference>
<proteinExistence type="predicted"/>
<evidence type="ECO:0000256" key="3">
    <source>
        <dbReference type="ARBA" id="ARBA00022553"/>
    </source>
</evidence>
<comment type="caution">
    <text evidence="14">The sequence shown here is derived from an EMBL/GenBank/DDBJ whole genome shotgun (WGS) entry which is preliminary data.</text>
</comment>
<keyword evidence="3" id="KW-0597">Phosphoprotein</keyword>
<comment type="subcellular location">
    <subcellularLocation>
        <location evidence="1">Sarcoplasmic reticulum membrane</location>
        <topology evidence="1">Multi-pass membrane protein</topology>
    </subcellularLocation>
</comment>
<evidence type="ECO:0000256" key="11">
    <source>
        <dbReference type="ARBA" id="ARBA00023136"/>
    </source>
</evidence>